<evidence type="ECO:0000256" key="1">
    <source>
        <dbReference type="ARBA" id="ARBA00022475"/>
    </source>
</evidence>
<evidence type="ECO:0000256" key="2">
    <source>
        <dbReference type="ARBA" id="ARBA00022618"/>
    </source>
</evidence>
<proteinExistence type="predicted"/>
<protein>
    <submittedName>
        <fullName evidence="9">Cell division protein FtsQ</fullName>
    </submittedName>
</protein>
<name>A0A2I1I6Q7_9ACTO</name>
<reference evidence="9 10" key="1">
    <citation type="submission" date="2017-12" db="EMBL/GenBank/DDBJ databases">
        <title>Phylogenetic diversity of female urinary microbiome.</title>
        <authorList>
            <person name="Thomas-White K."/>
            <person name="Wolfe A.J."/>
        </authorList>
    </citation>
    <scope>NUCLEOTIDE SEQUENCE [LARGE SCALE GENOMIC DNA]</scope>
    <source>
        <strain evidence="9 10">UMB0250</strain>
    </source>
</reference>
<keyword evidence="2 9" id="KW-0132">Cell division</keyword>
<dbReference type="GO" id="GO:0051301">
    <property type="term" value="P:cell division"/>
    <property type="evidence" value="ECO:0007669"/>
    <property type="project" value="UniProtKB-KW"/>
</dbReference>
<evidence type="ECO:0000259" key="8">
    <source>
        <dbReference type="Pfam" id="PF08478"/>
    </source>
</evidence>
<dbReference type="RefSeq" id="WP_101627297.1">
    <property type="nucleotide sequence ID" value="NZ_PKKJ01000001.1"/>
</dbReference>
<dbReference type="InterPro" id="IPR013685">
    <property type="entry name" value="POTRA_FtsQ_type"/>
</dbReference>
<accession>A0A2I1I6Q7</accession>
<dbReference type="AlphaFoldDB" id="A0A2I1I6Q7"/>
<dbReference type="InterPro" id="IPR050487">
    <property type="entry name" value="FtsQ_DivIB"/>
</dbReference>
<sequence length="270" mass="28662">MRSARVKLARPVGQKDAAVLLGGEKRNERSEFDLRRQERARARRILYIKTMAMIAAGLAFIGGLVWVLLFSPLLALNASAVHVEGADETLITAESVLSSTAPYVGTPLPRVPTATIAESIESNVVVDSAEVERQWPTGLAITIALRTPAMIEGSAGAFRQVDDEGVSFADAPTLIEGLPLVSLPESDEERAEAASDVLSLWSNLSEATKAQVSGVSADGKTLSFTLTNGAQVKWGTPDDGALKAQVLDVLLAQRSARVYDVSSPTHPVTS</sequence>
<dbReference type="Pfam" id="PF03799">
    <property type="entry name" value="FtsQ_DivIB_C"/>
    <property type="match status" value="1"/>
</dbReference>
<keyword evidence="1" id="KW-1003">Cell membrane</keyword>
<dbReference type="GO" id="GO:0005886">
    <property type="term" value="C:plasma membrane"/>
    <property type="evidence" value="ECO:0007669"/>
    <property type="project" value="TreeGrafter"/>
</dbReference>
<evidence type="ECO:0000256" key="6">
    <source>
        <dbReference type="SAM" id="Phobius"/>
    </source>
</evidence>
<keyword evidence="6" id="KW-0472">Membrane</keyword>
<organism evidence="9 10">
    <name type="scientific">Schaalia turicensis</name>
    <dbReference type="NCBI Taxonomy" id="131111"/>
    <lineage>
        <taxon>Bacteria</taxon>
        <taxon>Bacillati</taxon>
        <taxon>Actinomycetota</taxon>
        <taxon>Actinomycetes</taxon>
        <taxon>Actinomycetales</taxon>
        <taxon>Actinomycetaceae</taxon>
        <taxon>Schaalia</taxon>
    </lineage>
</organism>
<keyword evidence="3 6" id="KW-0812">Transmembrane</keyword>
<keyword evidence="4 6" id="KW-1133">Transmembrane helix</keyword>
<dbReference type="PANTHER" id="PTHR37820:SF1">
    <property type="entry name" value="CELL DIVISION PROTEIN FTSQ"/>
    <property type="match status" value="1"/>
</dbReference>
<keyword evidence="5" id="KW-0131">Cell cycle</keyword>
<feature type="domain" description="POTRA" evidence="8">
    <location>
        <begin position="77"/>
        <end position="143"/>
    </location>
</feature>
<evidence type="ECO:0000256" key="5">
    <source>
        <dbReference type="ARBA" id="ARBA00023306"/>
    </source>
</evidence>
<feature type="transmembrane region" description="Helical" evidence="6">
    <location>
        <begin position="45"/>
        <end position="69"/>
    </location>
</feature>
<dbReference type="EMBL" id="PKKJ01000001">
    <property type="protein sequence ID" value="PKY66783.1"/>
    <property type="molecule type" value="Genomic_DNA"/>
</dbReference>
<evidence type="ECO:0000256" key="3">
    <source>
        <dbReference type="ARBA" id="ARBA00022692"/>
    </source>
</evidence>
<dbReference type="Proteomes" id="UP000234545">
    <property type="component" value="Unassembled WGS sequence"/>
</dbReference>
<evidence type="ECO:0000313" key="10">
    <source>
        <dbReference type="Proteomes" id="UP000234545"/>
    </source>
</evidence>
<feature type="domain" description="Cell division protein FtsQ/DivIB C-terminal" evidence="7">
    <location>
        <begin position="153"/>
        <end position="254"/>
    </location>
</feature>
<evidence type="ECO:0000259" key="7">
    <source>
        <dbReference type="Pfam" id="PF03799"/>
    </source>
</evidence>
<gene>
    <name evidence="9" type="ORF">CYJ25_00610</name>
</gene>
<dbReference type="Pfam" id="PF08478">
    <property type="entry name" value="POTRA_1"/>
    <property type="match status" value="1"/>
</dbReference>
<dbReference type="InterPro" id="IPR005548">
    <property type="entry name" value="Cell_div_FtsQ/DivIB_C"/>
</dbReference>
<evidence type="ECO:0000313" key="9">
    <source>
        <dbReference type="EMBL" id="PKY66783.1"/>
    </source>
</evidence>
<comment type="caution">
    <text evidence="9">The sequence shown here is derived from an EMBL/GenBank/DDBJ whole genome shotgun (WGS) entry which is preliminary data.</text>
</comment>
<evidence type="ECO:0000256" key="4">
    <source>
        <dbReference type="ARBA" id="ARBA00022989"/>
    </source>
</evidence>
<dbReference type="PANTHER" id="PTHR37820">
    <property type="entry name" value="CELL DIVISION PROTEIN DIVIB"/>
    <property type="match status" value="1"/>
</dbReference>
<dbReference type="Gene3D" id="3.10.20.310">
    <property type="entry name" value="membrane protein fhac"/>
    <property type="match status" value="1"/>
</dbReference>